<evidence type="ECO:0000313" key="2">
    <source>
        <dbReference type="Proteomes" id="UP001218218"/>
    </source>
</evidence>
<protein>
    <submittedName>
        <fullName evidence="1">Uncharacterized protein</fullName>
    </submittedName>
</protein>
<keyword evidence="2" id="KW-1185">Reference proteome</keyword>
<proteinExistence type="predicted"/>
<dbReference type="Proteomes" id="UP001218218">
    <property type="component" value="Unassembled WGS sequence"/>
</dbReference>
<comment type="caution">
    <text evidence="1">The sequence shown here is derived from an EMBL/GenBank/DDBJ whole genome shotgun (WGS) entry which is preliminary data.</text>
</comment>
<evidence type="ECO:0000313" key="1">
    <source>
        <dbReference type="EMBL" id="KAJ7326310.1"/>
    </source>
</evidence>
<organism evidence="1 2">
    <name type="scientific">Mycena albidolilacea</name>
    <dbReference type="NCBI Taxonomy" id="1033008"/>
    <lineage>
        <taxon>Eukaryota</taxon>
        <taxon>Fungi</taxon>
        <taxon>Dikarya</taxon>
        <taxon>Basidiomycota</taxon>
        <taxon>Agaricomycotina</taxon>
        <taxon>Agaricomycetes</taxon>
        <taxon>Agaricomycetidae</taxon>
        <taxon>Agaricales</taxon>
        <taxon>Marasmiineae</taxon>
        <taxon>Mycenaceae</taxon>
        <taxon>Mycena</taxon>
    </lineage>
</organism>
<sequence length="203" mass="22270">MPIPQTVIQVVYGPMETRVLWKGSIGHNRDWRSSESDSIQKGCEVTVYDSNALILYQYVGEQPTKDRDIPVASFSGNGGHPTKLTATVTKATQQTRQYTRSSYFPDVHATQALSPFELGPEARGKAYGNRLADVETNFHEAELAETLEELCQALHAHGAEGFDVGARYSVPDRDLTPPGKVTVPLCEEHVPEIEGPQAMGKDA</sequence>
<dbReference type="AlphaFoldDB" id="A0AAD6ZK18"/>
<name>A0AAD6ZK18_9AGAR</name>
<gene>
    <name evidence="1" type="ORF">DFH08DRAFT_816651</name>
</gene>
<dbReference type="EMBL" id="JARIHO010000042">
    <property type="protein sequence ID" value="KAJ7326310.1"/>
    <property type="molecule type" value="Genomic_DNA"/>
</dbReference>
<accession>A0AAD6ZK18</accession>
<reference evidence="1" key="1">
    <citation type="submission" date="2023-03" db="EMBL/GenBank/DDBJ databases">
        <title>Massive genome expansion in bonnet fungi (Mycena s.s.) driven by repeated elements and novel gene families across ecological guilds.</title>
        <authorList>
            <consortium name="Lawrence Berkeley National Laboratory"/>
            <person name="Harder C.B."/>
            <person name="Miyauchi S."/>
            <person name="Viragh M."/>
            <person name="Kuo A."/>
            <person name="Thoen E."/>
            <person name="Andreopoulos B."/>
            <person name="Lu D."/>
            <person name="Skrede I."/>
            <person name="Drula E."/>
            <person name="Henrissat B."/>
            <person name="Morin E."/>
            <person name="Kohler A."/>
            <person name="Barry K."/>
            <person name="LaButti K."/>
            <person name="Morin E."/>
            <person name="Salamov A."/>
            <person name="Lipzen A."/>
            <person name="Mereny Z."/>
            <person name="Hegedus B."/>
            <person name="Baldrian P."/>
            <person name="Stursova M."/>
            <person name="Weitz H."/>
            <person name="Taylor A."/>
            <person name="Grigoriev I.V."/>
            <person name="Nagy L.G."/>
            <person name="Martin F."/>
            <person name="Kauserud H."/>
        </authorList>
    </citation>
    <scope>NUCLEOTIDE SEQUENCE</scope>
    <source>
        <strain evidence="1">CBHHK002</strain>
    </source>
</reference>